<name>A0A099NQ36_PICKU</name>
<feature type="non-terminal residue" evidence="1">
    <location>
        <position position="14"/>
    </location>
</feature>
<gene>
    <name evidence="1" type="ORF">JL09_g5988</name>
</gene>
<proteinExistence type="predicted"/>
<organism evidence="1 2">
    <name type="scientific">Pichia kudriavzevii</name>
    <name type="common">Yeast</name>
    <name type="synonym">Issatchenkia orientalis</name>
    <dbReference type="NCBI Taxonomy" id="4909"/>
    <lineage>
        <taxon>Eukaryota</taxon>
        <taxon>Fungi</taxon>
        <taxon>Dikarya</taxon>
        <taxon>Ascomycota</taxon>
        <taxon>Saccharomycotina</taxon>
        <taxon>Pichiomycetes</taxon>
        <taxon>Pichiales</taxon>
        <taxon>Pichiaceae</taxon>
        <taxon>Pichia</taxon>
    </lineage>
</organism>
<dbReference type="HOGENOM" id="CLU_3435788_0_0_1"/>
<evidence type="ECO:0000313" key="1">
    <source>
        <dbReference type="EMBL" id="KGK34863.1"/>
    </source>
</evidence>
<comment type="caution">
    <text evidence="1">The sequence shown here is derived from an EMBL/GenBank/DDBJ whole genome shotgun (WGS) entry which is preliminary data.</text>
</comment>
<reference evidence="2" key="1">
    <citation type="journal article" date="2014" name="Microb. Cell Fact.">
        <title>Exploiting Issatchenkia orientalis SD108 for succinic acid production.</title>
        <authorList>
            <person name="Xiao H."/>
            <person name="Shao Z."/>
            <person name="Jiang Y."/>
            <person name="Dole S."/>
            <person name="Zhao H."/>
        </authorList>
    </citation>
    <scope>NUCLEOTIDE SEQUENCE [LARGE SCALE GENOMIC DNA]</scope>
    <source>
        <strain evidence="2">SD108</strain>
    </source>
</reference>
<sequence length="14" mass="1593">MSDSRPTKKSKISK</sequence>
<dbReference type="EMBL" id="JQFK01001208">
    <property type="protein sequence ID" value="KGK34863.1"/>
    <property type="molecule type" value="Genomic_DNA"/>
</dbReference>
<evidence type="ECO:0000313" key="2">
    <source>
        <dbReference type="Proteomes" id="UP000029867"/>
    </source>
</evidence>
<dbReference type="Proteomes" id="UP000029867">
    <property type="component" value="Unassembled WGS sequence"/>
</dbReference>
<accession>A0A099NQ36</accession>
<protein>
    <submittedName>
        <fullName evidence="1">Uncharacterized protein</fullName>
    </submittedName>
</protein>